<dbReference type="RefSeq" id="WP_141624361.1">
    <property type="nucleotide sequence ID" value="NZ_CP041242.1"/>
</dbReference>
<dbReference type="GO" id="GO:0016740">
    <property type="term" value="F:transferase activity"/>
    <property type="evidence" value="ECO:0007669"/>
    <property type="project" value="UniProtKB-KW"/>
</dbReference>
<sequence>MPKEILLHAGHGKTGTSYIQGAIIESLDRLNARGIEYPIAERTKKRALEGLVTHGNIRPVTGAFTECIGFSTADLAGSRLLISSESIFKTLHTELLDEIRAQYPKTPISALLLVRDPVGNVASSYQQAVKKGFKGVSFKKYLRAFNQPKKAVAFYLACKASGIDIRVESFSRNKSNLLEIVGDWLGVPEGTLVSPKMNVINRSLTRSEMYFQSALNDLLPYKAAFLSEALCSKLPDIRHDNPKESRDTLETFAARMRADIEVANELFGKELYCLDSIEPYVGDEEHEPLAFSQEQLDVIASAIAEKFLALEAGTRSKQVAAQV</sequence>
<keyword evidence="2" id="KW-1185">Reference proteome</keyword>
<dbReference type="SUPFAM" id="SSF52540">
    <property type="entry name" value="P-loop containing nucleoside triphosphate hydrolases"/>
    <property type="match status" value="1"/>
</dbReference>
<dbReference type="InterPro" id="IPR027417">
    <property type="entry name" value="P-loop_NTPase"/>
</dbReference>
<dbReference type="AlphaFoldDB" id="A0A514BVH1"/>
<dbReference type="OrthoDB" id="547265at2"/>
<proteinExistence type="predicted"/>
<protein>
    <submittedName>
        <fullName evidence="1">Sulfotransferase</fullName>
    </submittedName>
</protein>
<dbReference type="Proteomes" id="UP000317199">
    <property type="component" value="Chromosome"/>
</dbReference>
<evidence type="ECO:0000313" key="1">
    <source>
        <dbReference type="EMBL" id="QDH71029.1"/>
    </source>
</evidence>
<reference evidence="1 2" key="1">
    <citation type="submission" date="2019-06" db="EMBL/GenBank/DDBJ databases">
        <title>Lysobacter alkalisoli sp. nov. isolated from saline-alkali soil.</title>
        <authorList>
            <person name="Sun J.-Q."/>
            <person name="Xu L."/>
        </authorList>
    </citation>
    <scope>NUCLEOTIDE SEQUENCE [LARGE SCALE GENOMIC DNA]</scope>
    <source>
        <strain evidence="1 2">SJ-36</strain>
    </source>
</reference>
<accession>A0A514BVH1</accession>
<dbReference type="KEGG" id="lyj:FKV23_13750"/>
<name>A0A514BVH1_9GAMM</name>
<evidence type="ECO:0000313" key="2">
    <source>
        <dbReference type="Proteomes" id="UP000317199"/>
    </source>
</evidence>
<dbReference type="Gene3D" id="3.40.50.300">
    <property type="entry name" value="P-loop containing nucleotide triphosphate hydrolases"/>
    <property type="match status" value="1"/>
</dbReference>
<gene>
    <name evidence="1" type="ORF">FKV23_13750</name>
</gene>
<keyword evidence="1" id="KW-0808">Transferase</keyword>
<dbReference type="EMBL" id="CP041242">
    <property type="protein sequence ID" value="QDH71029.1"/>
    <property type="molecule type" value="Genomic_DNA"/>
</dbReference>
<organism evidence="1 2">
    <name type="scientific">Marilutibacter alkalisoli</name>
    <dbReference type="NCBI Taxonomy" id="2591633"/>
    <lineage>
        <taxon>Bacteria</taxon>
        <taxon>Pseudomonadati</taxon>
        <taxon>Pseudomonadota</taxon>
        <taxon>Gammaproteobacteria</taxon>
        <taxon>Lysobacterales</taxon>
        <taxon>Lysobacteraceae</taxon>
        <taxon>Marilutibacter</taxon>
    </lineage>
</organism>